<feature type="coiled-coil region" evidence="1">
    <location>
        <begin position="570"/>
        <end position="629"/>
    </location>
</feature>
<dbReference type="PANTHER" id="PTHR18950">
    <property type="entry name" value="PROGESTERONE-INDUCED BLOCKING FACTOR 1"/>
    <property type="match status" value="1"/>
</dbReference>
<dbReference type="GO" id="GO:0005815">
    <property type="term" value="C:microtubule organizing center"/>
    <property type="evidence" value="ECO:0007669"/>
    <property type="project" value="TreeGrafter"/>
</dbReference>
<dbReference type="EMBL" id="CCYD01000810">
    <property type="protein sequence ID" value="CEG43749.1"/>
    <property type="molecule type" value="Genomic_DNA"/>
</dbReference>
<dbReference type="STRING" id="4781.A0A0P1AQW4"/>
<evidence type="ECO:0000256" key="1">
    <source>
        <dbReference type="SAM" id="Coils"/>
    </source>
</evidence>
<dbReference type="InterPro" id="IPR026205">
    <property type="entry name" value="PIBF1"/>
</dbReference>
<feature type="coiled-coil region" evidence="1">
    <location>
        <begin position="206"/>
        <end position="240"/>
    </location>
</feature>
<dbReference type="RefSeq" id="XP_024580118.1">
    <property type="nucleotide sequence ID" value="XM_024729774.1"/>
</dbReference>
<feature type="coiled-coil region" evidence="1">
    <location>
        <begin position="322"/>
        <end position="450"/>
    </location>
</feature>
<evidence type="ECO:0000256" key="2">
    <source>
        <dbReference type="SAM" id="MobiDB-lite"/>
    </source>
</evidence>
<dbReference type="PANTHER" id="PTHR18950:SF0">
    <property type="entry name" value="PROGESTERONE IMMUNOMODULATORY BINDING FACTOR 1"/>
    <property type="match status" value="1"/>
</dbReference>
<reference evidence="4" key="1">
    <citation type="submission" date="2014-09" db="EMBL/GenBank/DDBJ databases">
        <authorList>
            <person name="Sharma Rahul"/>
            <person name="Thines Marco"/>
        </authorList>
    </citation>
    <scope>NUCLEOTIDE SEQUENCE [LARGE SCALE GENOMIC DNA]</scope>
</reference>
<name>A0A0P1AQW4_PLAHL</name>
<evidence type="ECO:0000313" key="4">
    <source>
        <dbReference type="Proteomes" id="UP000054928"/>
    </source>
</evidence>
<feature type="coiled-coil region" evidence="1">
    <location>
        <begin position="696"/>
        <end position="810"/>
    </location>
</feature>
<accession>A0A0P1AQW4</accession>
<keyword evidence="1" id="KW-0175">Coiled coil</keyword>
<dbReference type="Proteomes" id="UP000054928">
    <property type="component" value="Unassembled WGS sequence"/>
</dbReference>
<dbReference type="GO" id="GO:0060271">
    <property type="term" value="P:cilium assembly"/>
    <property type="evidence" value="ECO:0007669"/>
    <property type="project" value="TreeGrafter"/>
</dbReference>
<feature type="region of interest" description="Disordered" evidence="2">
    <location>
        <begin position="1"/>
        <end position="22"/>
    </location>
</feature>
<feature type="compositionally biased region" description="Basic and acidic residues" evidence="2">
    <location>
        <begin position="1"/>
        <end position="16"/>
    </location>
</feature>
<sequence>MTRRGVDSTATEDQRLHRPAAQLGVSRHLTTPVEVKETTDDAVFPDHGVYVITERSNLAAVNDERSIEEEIDIVSSNEEEDVGEISITLPSDSASEGLSSDLSLPHSFGHYDQLHTGRGMSHFDDHLTTLSPHQFPSRRVNRLQQNQLCGVEANVTTSEAVMKRFYEIQVGKIRAQLALSMQTQRDLEMMLKQERALWQKKEIENEQKFVKELDHLAKELKQTQANLEAAQTQLRMEKMHFATLQISDALAEQLSRQDEEDLSVREYIQLSIHSKVRKLEIELERCRQELELLKGTSDSDKFAAASALSKMNHVQRNAELSERRLQSELELLVATRNELENQIKTLLNQIDALKEKERQNEEMYSDQRGLVEESQRLKSDMEALQHENNELKLRFDKVSAEDSELRELVSMLTADKTFLLNAKTHLEDQMAKMKLSHDEMREKMKLLREKHDGHLDHSVQLQNETRLHFETKLNSEMTKFMELSKREIERIRNDGQLVYERENRLLKETRDDALKHVEMLQARLDSVQSALDEKVFESTRLESMHSTALATARNELKFQHFEMSQLKLTLEEKAMAVRNARLEIEMLTRKIETHKDEFTKLETTSTTRITQLEANLNVERNKLKEYELLEINLDDAILQTGEIAASKDSNEKTDDGSFLKLKEVVNTFGAIPTMKKRRFQQSVLLAQRLVKSQREAIALTQKLNEVISDRSRLQQEIIELKAQLASFHQPQSYLIEKLTRREQELQGAKRKHQEVQSQLQQLRVHYDQIREANLSLQHQLQQLLSRREDLDALKATVQLLRSKIDDSNEHKQLTYQLKLPLPRNSRSCATATDHCDAVSSSPVTSTVSKVFPSPSIFSKMTKSPTQVYKNEGVISFPVAPSSSNISCAPKWYTKLRCTSGDGQDINKSI</sequence>
<organism evidence="3 4">
    <name type="scientific">Plasmopara halstedii</name>
    <name type="common">Downy mildew of sunflower</name>
    <dbReference type="NCBI Taxonomy" id="4781"/>
    <lineage>
        <taxon>Eukaryota</taxon>
        <taxon>Sar</taxon>
        <taxon>Stramenopiles</taxon>
        <taxon>Oomycota</taxon>
        <taxon>Peronosporomycetes</taxon>
        <taxon>Peronosporales</taxon>
        <taxon>Peronosporaceae</taxon>
        <taxon>Plasmopara</taxon>
    </lineage>
</organism>
<dbReference type="OMA" id="KCERDTF"/>
<protein>
    <submittedName>
        <fullName evidence="3">Progesterone-induced-blocking factor 1</fullName>
    </submittedName>
</protein>
<evidence type="ECO:0000313" key="3">
    <source>
        <dbReference type="EMBL" id="CEG43749.1"/>
    </source>
</evidence>
<proteinExistence type="predicted"/>
<dbReference type="GeneID" id="36409096"/>
<dbReference type="OrthoDB" id="299638at2759"/>
<keyword evidence="4" id="KW-1185">Reference proteome</keyword>
<dbReference type="AlphaFoldDB" id="A0A0P1AQW4"/>